<name>A0A096AZZ0_9BACT</name>
<evidence type="ECO:0000313" key="3">
    <source>
        <dbReference type="Proteomes" id="UP000029614"/>
    </source>
</evidence>
<evidence type="ECO:0000313" key="2">
    <source>
        <dbReference type="EMBL" id="KGF52385.1"/>
    </source>
</evidence>
<sequence>MIDVFNIIKEINDKKVEANILPRSASHNEIMERIKKQAKEDINNLVREKKVLFHKTINGLSFEVVDDEEMEKAKTSI</sequence>
<keyword evidence="1" id="KW-0175">Coiled coil</keyword>
<evidence type="ECO:0000256" key="1">
    <source>
        <dbReference type="SAM" id="Coils"/>
    </source>
</evidence>
<feature type="coiled-coil region" evidence="1">
    <location>
        <begin position="28"/>
        <end position="55"/>
    </location>
</feature>
<dbReference type="Proteomes" id="UP000029614">
    <property type="component" value="Unassembled WGS sequence"/>
</dbReference>
<keyword evidence="3" id="KW-1185">Reference proteome</keyword>
<reference evidence="2 3" key="1">
    <citation type="submission" date="2014-07" db="EMBL/GenBank/DDBJ databases">
        <authorList>
            <person name="McCorrison J."/>
            <person name="Sanka R."/>
            <person name="Torralba M."/>
            <person name="Gillis M."/>
            <person name="Haft D.H."/>
            <person name="Methe B."/>
            <person name="Sutton G."/>
            <person name="Nelson K.E."/>
        </authorList>
    </citation>
    <scope>NUCLEOTIDE SEQUENCE [LARGE SCALE GENOMIC DNA]</scope>
    <source>
        <strain evidence="2 3">DNF00058</strain>
    </source>
</reference>
<dbReference type="AlphaFoldDB" id="A0A096AZZ0"/>
<gene>
    <name evidence="2" type="ORF">HMPREF9302_03585</name>
</gene>
<organism evidence="2 3">
    <name type="scientific">Prevotella amnii DNF00058</name>
    <dbReference type="NCBI Taxonomy" id="1401066"/>
    <lineage>
        <taxon>Bacteria</taxon>
        <taxon>Pseudomonadati</taxon>
        <taxon>Bacteroidota</taxon>
        <taxon>Bacteroidia</taxon>
        <taxon>Bacteroidales</taxon>
        <taxon>Prevotellaceae</taxon>
        <taxon>Prevotella</taxon>
    </lineage>
</organism>
<protein>
    <submittedName>
        <fullName evidence="2">Uncharacterized protein</fullName>
    </submittedName>
</protein>
<comment type="caution">
    <text evidence="2">The sequence shown here is derived from an EMBL/GenBank/DDBJ whole genome shotgun (WGS) entry which is preliminary data.</text>
</comment>
<dbReference type="RefSeq" id="WP_036854743.1">
    <property type="nucleotide sequence ID" value="NZ_JRNU01000012.1"/>
</dbReference>
<dbReference type="EMBL" id="JRNU01000012">
    <property type="protein sequence ID" value="KGF52385.1"/>
    <property type="molecule type" value="Genomic_DNA"/>
</dbReference>
<proteinExistence type="predicted"/>
<accession>A0A096AZZ0</accession>